<feature type="transmembrane region" description="Helical" evidence="16">
    <location>
        <begin position="725"/>
        <end position="743"/>
    </location>
</feature>
<dbReference type="InterPro" id="IPR027417">
    <property type="entry name" value="P-loop_NTPase"/>
</dbReference>
<evidence type="ECO:0000256" key="9">
    <source>
        <dbReference type="ARBA" id="ARBA00023004"/>
    </source>
</evidence>
<dbReference type="Gene3D" id="1.10.287.1770">
    <property type="match status" value="1"/>
</dbReference>
<evidence type="ECO:0000313" key="18">
    <source>
        <dbReference type="EMBL" id="SGZ16379.1"/>
    </source>
</evidence>
<keyword evidence="8 16" id="KW-1133">Transmembrane helix</keyword>
<evidence type="ECO:0000256" key="3">
    <source>
        <dbReference type="ARBA" id="ARBA00022448"/>
    </source>
</evidence>
<dbReference type="InterPro" id="IPR030389">
    <property type="entry name" value="G_FEOB_dom"/>
</dbReference>
<comment type="subcellular location">
    <subcellularLocation>
        <location evidence="16">Cell inner membrane</location>
        <topology evidence="16">Multi-pass membrane protein</topology>
    </subcellularLocation>
    <subcellularLocation>
        <location evidence="2">Cell membrane</location>
        <topology evidence="2">Multi-pass membrane protein</topology>
    </subcellularLocation>
</comment>
<keyword evidence="4" id="KW-1003">Cell membrane</keyword>
<feature type="binding site" evidence="14">
    <location>
        <begin position="55"/>
        <end position="58"/>
    </location>
    <ligand>
        <name>GTP</name>
        <dbReference type="ChEBI" id="CHEBI:37565"/>
        <label>1</label>
    </ligand>
</feature>
<feature type="binding site" evidence="14">
    <location>
        <begin position="34"/>
        <end position="38"/>
    </location>
    <ligand>
        <name>GTP</name>
        <dbReference type="ChEBI" id="CHEBI:37565"/>
        <label>1</label>
    </ligand>
</feature>
<dbReference type="FunFam" id="3.40.50.300:FF:001475">
    <property type="entry name" value="Ferrous iron transport protein B"/>
    <property type="match status" value="1"/>
</dbReference>
<feature type="transmembrane region" description="Helical" evidence="16">
    <location>
        <begin position="693"/>
        <end position="713"/>
    </location>
</feature>
<dbReference type="RefSeq" id="WP_075518453.1">
    <property type="nucleotide sequence ID" value="NZ_FPLD01000129.1"/>
</dbReference>
<evidence type="ECO:0000259" key="17">
    <source>
        <dbReference type="PROSITE" id="PS51711"/>
    </source>
</evidence>
<keyword evidence="6 16" id="KW-0812">Transmembrane</keyword>
<feature type="binding site" evidence="14">
    <location>
        <begin position="119"/>
        <end position="122"/>
    </location>
    <ligand>
        <name>GTP</name>
        <dbReference type="ChEBI" id="CHEBI:37565"/>
        <label>1</label>
    </ligand>
</feature>
<evidence type="ECO:0000256" key="12">
    <source>
        <dbReference type="ARBA" id="ARBA00023136"/>
    </source>
</evidence>
<keyword evidence="5 16" id="KW-0410">Iron transport</keyword>
<dbReference type="Pfam" id="PF17910">
    <property type="entry name" value="FeoB_Cyto"/>
    <property type="match status" value="1"/>
</dbReference>
<evidence type="ECO:0000256" key="7">
    <source>
        <dbReference type="ARBA" id="ARBA00022741"/>
    </source>
</evidence>
<evidence type="ECO:0000256" key="8">
    <source>
        <dbReference type="ARBA" id="ARBA00022989"/>
    </source>
</evidence>
<evidence type="ECO:0000256" key="5">
    <source>
        <dbReference type="ARBA" id="ARBA00022496"/>
    </source>
</evidence>
<dbReference type="GO" id="GO:0046872">
    <property type="term" value="F:metal ion binding"/>
    <property type="evidence" value="ECO:0007669"/>
    <property type="project" value="UniProtKB-KW"/>
</dbReference>
<keyword evidence="15" id="KW-0479">Metal-binding</keyword>
<dbReference type="InterPro" id="IPR003373">
    <property type="entry name" value="Fe2_transport_prot-B"/>
</dbReference>
<evidence type="ECO:0000256" key="14">
    <source>
        <dbReference type="PIRSR" id="PIRSR603373-1"/>
    </source>
</evidence>
<dbReference type="GO" id="GO:0005525">
    <property type="term" value="F:GTP binding"/>
    <property type="evidence" value="ECO:0007669"/>
    <property type="project" value="UniProtKB-KW"/>
</dbReference>
<gene>
    <name evidence="18" type="ORF">NVI5450_4305</name>
</gene>
<dbReference type="Pfam" id="PF07664">
    <property type="entry name" value="FeoB_C"/>
    <property type="match status" value="1"/>
</dbReference>
<evidence type="ECO:0000256" key="11">
    <source>
        <dbReference type="ARBA" id="ARBA00023134"/>
    </source>
</evidence>
<dbReference type="InterPro" id="IPR041069">
    <property type="entry name" value="FeoB_Cyto"/>
</dbReference>
<dbReference type="Pfam" id="PF02421">
    <property type="entry name" value="FeoB_N"/>
    <property type="match status" value="1"/>
</dbReference>
<accession>A0A1L0C834</accession>
<dbReference type="NCBIfam" id="NF007105">
    <property type="entry name" value="PRK09554.1"/>
    <property type="match status" value="1"/>
</dbReference>
<feature type="binding site" evidence="15">
    <location>
        <position position="21"/>
    </location>
    <ligand>
        <name>Mg(2+)</name>
        <dbReference type="ChEBI" id="CHEBI:18420"/>
        <label>2</label>
    </ligand>
</feature>
<dbReference type="AlphaFoldDB" id="A0A1L0C834"/>
<feature type="transmembrane region" description="Helical" evidence="16">
    <location>
        <begin position="510"/>
        <end position="528"/>
    </location>
</feature>
<dbReference type="InterPro" id="IPR011642">
    <property type="entry name" value="Gate_dom"/>
</dbReference>
<dbReference type="InterPro" id="IPR011640">
    <property type="entry name" value="Fe2_transport_prot_B_C"/>
</dbReference>
<feature type="domain" description="FeoB-type G" evidence="17">
    <location>
        <begin position="2"/>
        <end position="168"/>
    </location>
</feature>
<feature type="transmembrane region" description="Helical" evidence="16">
    <location>
        <begin position="392"/>
        <end position="409"/>
    </location>
</feature>
<evidence type="ECO:0000256" key="15">
    <source>
        <dbReference type="PIRSR" id="PIRSR603373-2"/>
    </source>
</evidence>
<dbReference type="NCBIfam" id="TIGR00437">
    <property type="entry name" value="feoB"/>
    <property type="match status" value="1"/>
</dbReference>
<keyword evidence="7 14" id="KW-0547">Nucleotide-binding</keyword>
<keyword evidence="3 16" id="KW-0813">Transport</keyword>
<keyword evidence="10" id="KW-0406">Ion transport</keyword>
<dbReference type="Proteomes" id="UP000183794">
    <property type="component" value="Unassembled WGS sequence"/>
</dbReference>
<dbReference type="PROSITE" id="PS51711">
    <property type="entry name" value="G_FEOB"/>
    <property type="match status" value="1"/>
</dbReference>
<evidence type="ECO:0000256" key="16">
    <source>
        <dbReference type="RuleBase" id="RU362098"/>
    </source>
</evidence>
<organism evidence="18 19">
    <name type="scientific">Moritella viscosa</name>
    <dbReference type="NCBI Taxonomy" id="80854"/>
    <lineage>
        <taxon>Bacteria</taxon>
        <taxon>Pseudomonadati</taxon>
        <taxon>Pseudomonadota</taxon>
        <taxon>Gammaproteobacteria</taxon>
        <taxon>Alteromonadales</taxon>
        <taxon>Moritellaceae</taxon>
        <taxon>Moritella</taxon>
    </lineage>
</organism>
<evidence type="ECO:0000256" key="13">
    <source>
        <dbReference type="NCBIfam" id="TIGR00437"/>
    </source>
</evidence>
<feature type="binding site" evidence="15">
    <location>
        <position position="23"/>
    </location>
    <ligand>
        <name>Mg(2+)</name>
        <dbReference type="ChEBI" id="CHEBI:18420"/>
        <label>2</label>
    </ligand>
</feature>
<keyword evidence="11 14" id="KW-0342">GTP-binding</keyword>
<dbReference type="GO" id="GO:0015093">
    <property type="term" value="F:ferrous iron transmembrane transporter activity"/>
    <property type="evidence" value="ECO:0007669"/>
    <property type="project" value="UniProtKB-UniRule"/>
</dbReference>
<keyword evidence="9 16" id="KW-0408">Iron</keyword>
<comment type="function">
    <text evidence="1 16">Probable transporter of a GTP-driven Fe(2+) uptake system.</text>
</comment>
<dbReference type="EMBL" id="FPLD01000129">
    <property type="protein sequence ID" value="SGZ16379.1"/>
    <property type="molecule type" value="Genomic_DNA"/>
</dbReference>
<comment type="similarity">
    <text evidence="16">Belongs to the TRAFAC class TrmE-Era-EngA-EngB-Septin-like GTPase superfamily. FeoB GTPase (TC 9.A.8) family.</text>
</comment>
<dbReference type="CDD" id="cd01879">
    <property type="entry name" value="FeoB"/>
    <property type="match status" value="1"/>
</dbReference>
<evidence type="ECO:0000256" key="2">
    <source>
        <dbReference type="ARBA" id="ARBA00004651"/>
    </source>
</evidence>
<protein>
    <recommendedName>
        <fullName evidence="13 16">Ferrous iron transport protein B</fullName>
    </recommendedName>
</protein>
<feature type="transmembrane region" description="Helical" evidence="16">
    <location>
        <begin position="349"/>
        <end position="372"/>
    </location>
</feature>
<dbReference type="PANTHER" id="PTHR43185">
    <property type="entry name" value="FERROUS IRON TRANSPORT PROTEIN B"/>
    <property type="match status" value="1"/>
</dbReference>
<name>A0A1L0C834_9GAMM</name>
<evidence type="ECO:0000256" key="6">
    <source>
        <dbReference type="ARBA" id="ARBA00022692"/>
    </source>
</evidence>
<feature type="binding site" evidence="14">
    <location>
        <begin position="9"/>
        <end position="16"/>
    </location>
    <ligand>
        <name>GTP</name>
        <dbReference type="ChEBI" id="CHEBI:37565"/>
        <label>1</label>
    </ligand>
</feature>
<feature type="transmembrane region" description="Helical" evidence="16">
    <location>
        <begin position="322"/>
        <end position="342"/>
    </location>
</feature>
<feature type="transmembrane region" description="Helical" evidence="16">
    <location>
        <begin position="663"/>
        <end position="686"/>
    </location>
</feature>
<reference evidence="18 19" key="1">
    <citation type="submission" date="2016-11" db="EMBL/GenBank/DDBJ databases">
        <authorList>
            <person name="Jaros S."/>
            <person name="Januszkiewicz K."/>
            <person name="Wedrychowicz H."/>
        </authorList>
    </citation>
    <scope>NUCLEOTIDE SEQUENCE [LARGE SCALE GENOMIC DNA]</scope>
    <source>
        <strain evidence="18">NVI 5450</strain>
    </source>
</reference>
<evidence type="ECO:0000256" key="1">
    <source>
        <dbReference type="ARBA" id="ARBA00003926"/>
    </source>
</evidence>
<dbReference type="Pfam" id="PF07670">
    <property type="entry name" value="Gate"/>
    <property type="match status" value="2"/>
</dbReference>
<evidence type="ECO:0000256" key="10">
    <source>
        <dbReference type="ARBA" id="ARBA00023065"/>
    </source>
</evidence>
<dbReference type="PANTHER" id="PTHR43185:SF1">
    <property type="entry name" value="FE(2+) TRANSPORTER FEOB"/>
    <property type="match status" value="1"/>
</dbReference>
<feature type="transmembrane region" description="Helical" evidence="16">
    <location>
        <begin position="287"/>
        <end position="310"/>
    </location>
</feature>
<proteinExistence type="inferred from homology"/>
<dbReference type="InterPro" id="IPR050860">
    <property type="entry name" value="FeoB_GTPase"/>
</dbReference>
<feature type="binding site" evidence="15">
    <location>
        <position position="20"/>
    </location>
    <ligand>
        <name>Mg(2+)</name>
        <dbReference type="ChEBI" id="CHEBI:18420"/>
        <label>2</label>
    </ligand>
</feature>
<dbReference type="OrthoDB" id="9809127at2"/>
<dbReference type="GO" id="GO:0005886">
    <property type="term" value="C:plasma membrane"/>
    <property type="evidence" value="ECO:0007669"/>
    <property type="project" value="UniProtKB-SubCell"/>
</dbReference>
<sequence>MLYQILTIGNPNSGKTTLFNALTGANQRVGNWAGVTVDKKTGRYGHAGDEFLLTDLPGIYALDSSNEVNSVDEMIASKAALDHAADLIINIVDASCLERSLYMTLQLRELGRPMVVVLNKMDVLAHQRQVLDVKKLEKALGCPVLALSANAKNEVNNFKEDLHSIVQKGVVTVPLAMDYGTEIEAAINELDVYFIDHDAAPRSLAIRALENDALIVDLISLDALMMIADVKNKVAESIETDFHIANVRYTFLHQLCNKVRRQEGKLSRSFSDKVDQVVLNKYIGIPFFFAVMYLMFMFSINIGGAFIDFFDISFGSVLVDGGHYLLDGLLPVWLVTIIANGIGGGIQTVATFIPVIGCLYLFLSLLESSGYMARAAFVLDKVMQRIGLPGKAFVPLVLGFGCNVPAIMATRTLEHERERRLAAAMAPFMSCGARLPVYALFSAAFFPEHGQNIVFALYIIGILVAVFTGLILRWSLYPGRSDSFIMEMPDYELPTMQNMLIITWQKLKRFVFGAGKTIVLVVAFLSFFNSLGTDGSFGNEETESSVLSQVAQVATPLLAPIGIKADNWQATVGIITGIFAKEAVIGTLNSLYSSAEEDDAEFDLLASLQDAILSIPANLADLSYSDPLGVDVGDLTDMNAVADDQEVDVTIFGNLKESFSSDAAAFAFLLFILLYTPCAAAMGAYVREFGRPFAVFIAGWTMFLGYFVATMYYQIVEFAAYPTSSMGWIGFFSVLMCVVIALLKKQGNKLKLQEEQGQYDFNTSERSSCC</sequence>
<evidence type="ECO:0000313" key="19">
    <source>
        <dbReference type="Proteomes" id="UP000183794"/>
    </source>
</evidence>
<feature type="transmembrane region" description="Helical" evidence="16">
    <location>
        <begin position="453"/>
        <end position="476"/>
    </location>
</feature>
<keyword evidence="15" id="KW-0460">Magnesium</keyword>
<feature type="transmembrane region" description="Helical" evidence="16">
    <location>
        <begin position="421"/>
        <end position="441"/>
    </location>
</feature>
<keyword evidence="12 16" id="KW-0472">Membrane</keyword>
<dbReference type="Gene3D" id="3.40.50.300">
    <property type="entry name" value="P-loop containing nucleotide triphosphate hydrolases"/>
    <property type="match status" value="1"/>
</dbReference>
<dbReference type="SUPFAM" id="SSF52540">
    <property type="entry name" value="P-loop containing nucleoside triphosphate hydrolases"/>
    <property type="match status" value="1"/>
</dbReference>
<evidence type="ECO:0000256" key="4">
    <source>
        <dbReference type="ARBA" id="ARBA00022475"/>
    </source>
</evidence>
<feature type="binding site" evidence="15">
    <location>
        <position position="24"/>
    </location>
    <ligand>
        <name>Mg(2+)</name>
        <dbReference type="ChEBI" id="CHEBI:18420"/>
        <label>2</label>
    </ligand>
</feature>